<dbReference type="EMBL" id="VCQU01000001">
    <property type="protein sequence ID" value="NMN93906.1"/>
    <property type="molecule type" value="Genomic_DNA"/>
</dbReference>
<organism evidence="3 4">
    <name type="scientific">Antrihabitans stalactiti</name>
    <dbReference type="NCBI Taxonomy" id="2584121"/>
    <lineage>
        <taxon>Bacteria</taxon>
        <taxon>Bacillati</taxon>
        <taxon>Actinomycetota</taxon>
        <taxon>Actinomycetes</taxon>
        <taxon>Mycobacteriales</taxon>
        <taxon>Nocardiaceae</taxon>
        <taxon>Antrihabitans</taxon>
    </lineage>
</organism>
<reference evidence="3 4" key="1">
    <citation type="submission" date="2019-05" db="EMBL/GenBank/DDBJ databases">
        <authorList>
            <person name="Lee S.D."/>
        </authorList>
    </citation>
    <scope>NUCLEOTIDE SEQUENCE [LARGE SCALE GENOMIC DNA]</scope>
    <source>
        <strain evidence="3 4">YC2-7</strain>
    </source>
</reference>
<dbReference type="AlphaFoldDB" id="A0A848K8F0"/>
<accession>A0A848K8F0</accession>
<evidence type="ECO:0008006" key="5">
    <source>
        <dbReference type="Google" id="ProtNLM"/>
    </source>
</evidence>
<sequence length="157" mass="16791">MSAPRVALACVAVLLPLLAGCGSSDGDSQTDTSSVVVSIRTWTPPSSAVENTPPPTSPAEYTPPKSGADKYKQTWTTPYEETTCSQFKTAMSGKQQWVLAADMLTSARQVDEKGAEMASDDLITEFRNGLVTVCVIDTMTMTDAGVGLYMTEPRFKP</sequence>
<feature type="region of interest" description="Disordered" evidence="1">
    <location>
        <begin position="44"/>
        <end position="69"/>
    </location>
</feature>
<evidence type="ECO:0000256" key="1">
    <source>
        <dbReference type="SAM" id="MobiDB-lite"/>
    </source>
</evidence>
<keyword evidence="4" id="KW-1185">Reference proteome</keyword>
<evidence type="ECO:0000313" key="4">
    <source>
        <dbReference type="Proteomes" id="UP000535543"/>
    </source>
</evidence>
<name>A0A848K8F0_9NOCA</name>
<evidence type="ECO:0000313" key="3">
    <source>
        <dbReference type="EMBL" id="NMN93906.1"/>
    </source>
</evidence>
<gene>
    <name evidence="3" type="ORF">FGL95_02505</name>
</gene>
<dbReference type="Proteomes" id="UP000535543">
    <property type="component" value="Unassembled WGS sequence"/>
</dbReference>
<dbReference type="PROSITE" id="PS51257">
    <property type="entry name" value="PROKAR_LIPOPROTEIN"/>
    <property type="match status" value="1"/>
</dbReference>
<reference evidence="3 4" key="2">
    <citation type="submission" date="2020-06" db="EMBL/GenBank/DDBJ databases">
        <title>Antribacter stalactiti gen. nov., sp. nov., a new member of the family Nacardiaceae isolated from a cave.</title>
        <authorList>
            <person name="Kim I.S."/>
        </authorList>
    </citation>
    <scope>NUCLEOTIDE SEQUENCE [LARGE SCALE GENOMIC DNA]</scope>
    <source>
        <strain evidence="3 4">YC2-7</strain>
    </source>
</reference>
<protein>
    <recommendedName>
        <fullName evidence="5">Lipoprotein</fullName>
    </recommendedName>
</protein>
<evidence type="ECO:0000256" key="2">
    <source>
        <dbReference type="SAM" id="SignalP"/>
    </source>
</evidence>
<keyword evidence="2" id="KW-0732">Signal</keyword>
<feature type="signal peptide" evidence="2">
    <location>
        <begin position="1"/>
        <end position="19"/>
    </location>
</feature>
<proteinExistence type="predicted"/>
<dbReference type="RefSeq" id="WP_169584594.1">
    <property type="nucleotide sequence ID" value="NZ_VCQU01000001.1"/>
</dbReference>
<feature type="chain" id="PRO_5038733801" description="Lipoprotein" evidence="2">
    <location>
        <begin position="20"/>
        <end position="157"/>
    </location>
</feature>
<comment type="caution">
    <text evidence="3">The sequence shown here is derived from an EMBL/GenBank/DDBJ whole genome shotgun (WGS) entry which is preliminary data.</text>
</comment>